<feature type="non-terminal residue" evidence="1">
    <location>
        <position position="66"/>
    </location>
</feature>
<dbReference type="PROSITE" id="PS51257">
    <property type="entry name" value="PROKAR_LIPOPROTEIN"/>
    <property type="match status" value="1"/>
</dbReference>
<dbReference type="AlphaFoldDB" id="A0A383C533"/>
<sequence length="66" mass="7050">MKHLTLIIPAMIIGGCAGPEPFTQENPVPVHKNTIVTTPSSKHVYTVSPGVPLQTIYNAEQAKAIV</sequence>
<name>A0A383C533_9ZZZZ</name>
<reference evidence="1" key="1">
    <citation type="submission" date="2018-05" db="EMBL/GenBank/DDBJ databases">
        <authorList>
            <person name="Lanie J.A."/>
            <person name="Ng W.-L."/>
            <person name="Kazmierczak K.M."/>
            <person name="Andrzejewski T.M."/>
            <person name="Davidsen T.M."/>
            <person name="Wayne K.J."/>
            <person name="Tettelin H."/>
            <person name="Glass J.I."/>
            <person name="Rusch D."/>
            <person name="Podicherti R."/>
            <person name="Tsui H.-C.T."/>
            <person name="Winkler M.E."/>
        </authorList>
    </citation>
    <scope>NUCLEOTIDE SEQUENCE</scope>
</reference>
<proteinExistence type="predicted"/>
<protein>
    <submittedName>
        <fullName evidence="1">Uncharacterized protein</fullName>
    </submittedName>
</protein>
<organism evidence="1">
    <name type="scientific">marine metagenome</name>
    <dbReference type="NCBI Taxonomy" id="408172"/>
    <lineage>
        <taxon>unclassified sequences</taxon>
        <taxon>metagenomes</taxon>
        <taxon>ecological metagenomes</taxon>
    </lineage>
</organism>
<evidence type="ECO:0000313" key="1">
    <source>
        <dbReference type="EMBL" id="SVE27507.1"/>
    </source>
</evidence>
<dbReference type="EMBL" id="UINC01206057">
    <property type="protein sequence ID" value="SVE27507.1"/>
    <property type="molecule type" value="Genomic_DNA"/>
</dbReference>
<accession>A0A383C533</accession>
<gene>
    <name evidence="1" type="ORF">METZ01_LOCUS480361</name>
</gene>